<evidence type="ECO:0000313" key="1">
    <source>
        <dbReference type="EMBL" id="CAD1840712.1"/>
    </source>
</evidence>
<sequence length="187" mass="21273">MDSNRCRGLGIVELMPIFFKMVLAEVKVSLHFIDWAGSIDDRKSISGYVFKLNLNAVCWSSKKQHTTTLSSSEAEYIAVTGGTCQAIWLRRILCDIKQNQTDQTVIYCDNQSTIAMIKNPVHQNRTKHIEIRYHFIRDQLANDNIVLKHCSTDQQLADIFTKSLPVEKFVWCREGLGINEFGLTGAC</sequence>
<dbReference type="CDD" id="cd09272">
    <property type="entry name" value="RNase_HI_RT_Ty1"/>
    <property type="match status" value="1"/>
</dbReference>
<dbReference type="EMBL" id="LR862135">
    <property type="protein sequence ID" value="CAD1840712.1"/>
    <property type="molecule type" value="Genomic_DNA"/>
</dbReference>
<name>A0A6V7QC69_ANACO</name>
<gene>
    <name evidence="1" type="ORF">CB5_LOCUS23923</name>
</gene>
<proteinExistence type="predicted"/>
<dbReference type="PANTHER" id="PTHR11439">
    <property type="entry name" value="GAG-POL-RELATED RETROTRANSPOSON"/>
    <property type="match status" value="1"/>
</dbReference>
<evidence type="ECO:0008006" key="2">
    <source>
        <dbReference type="Google" id="ProtNLM"/>
    </source>
</evidence>
<dbReference type="PANTHER" id="PTHR11439:SF463">
    <property type="entry name" value="REVERSE TRANSCRIPTASE TY1_COPIA-TYPE DOMAIN-CONTAINING PROTEIN"/>
    <property type="match status" value="1"/>
</dbReference>
<accession>A0A6V7QC69</accession>
<organism evidence="1">
    <name type="scientific">Ananas comosus var. bracteatus</name>
    <name type="common">red pineapple</name>
    <dbReference type="NCBI Taxonomy" id="296719"/>
    <lineage>
        <taxon>Eukaryota</taxon>
        <taxon>Viridiplantae</taxon>
        <taxon>Streptophyta</taxon>
        <taxon>Embryophyta</taxon>
        <taxon>Tracheophyta</taxon>
        <taxon>Spermatophyta</taxon>
        <taxon>Magnoliopsida</taxon>
        <taxon>Liliopsida</taxon>
        <taxon>Poales</taxon>
        <taxon>Bromeliaceae</taxon>
        <taxon>Bromelioideae</taxon>
        <taxon>Ananas</taxon>
    </lineage>
</organism>
<dbReference type="AlphaFoldDB" id="A0A6V7QC69"/>
<reference evidence="1" key="1">
    <citation type="submission" date="2020-07" db="EMBL/GenBank/DDBJ databases">
        <authorList>
            <person name="Lin J."/>
        </authorList>
    </citation>
    <scope>NUCLEOTIDE SEQUENCE</scope>
</reference>
<protein>
    <recommendedName>
        <fullName evidence="2">Copia protein</fullName>
    </recommendedName>
</protein>